<accession>A0ABU7KRI5</accession>
<comment type="caution">
    <text evidence="1">The sequence shown here is derived from an EMBL/GenBank/DDBJ whole genome shotgun (WGS) entry which is preliminary data.</text>
</comment>
<evidence type="ECO:0000313" key="1">
    <source>
        <dbReference type="EMBL" id="MEE2051905.1"/>
    </source>
</evidence>
<reference evidence="1 2" key="1">
    <citation type="submission" date="2023-07" db="EMBL/GenBank/DDBJ databases">
        <authorList>
            <person name="Girao M."/>
            <person name="Carvalho M.F."/>
        </authorList>
    </citation>
    <scope>NUCLEOTIDE SEQUENCE [LARGE SCALE GENOMIC DNA]</scope>
    <source>
        <strain evidence="1 2">66/93</strain>
    </source>
</reference>
<dbReference type="EMBL" id="JAUUCC010000036">
    <property type="protein sequence ID" value="MEE2051905.1"/>
    <property type="molecule type" value="Genomic_DNA"/>
</dbReference>
<dbReference type="RefSeq" id="WP_330158957.1">
    <property type="nucleotide sequence ID" value="NZ_BAAAJA010000001.1"/>
</dbReference>
<protein>
    <recommendedName>
        <fullName evidence="3">BrnT family toxin</fullName>
    </recommendedName>
</protein>
<organism evidence="1 2">
    <name type="scientific">Nocardiopsis tropica</name>
    <dbReference type="NCBI Taxonomy" id="109330"/>
    <lineage>
        <taxon>Bacteria</taxon>
        <taxon>Bacillati</taxon>
        <taxon>Actinomycetota</taxon>
        <taxon>Actinomycetes</taxon>
        <taxon>Streptosporangiales</taxon>
        <taxon>Nocardiopsidaceae</taxon>
        <taxon>Nocardiopsis</taxon>
    </lineage>
</organism>
<name>A0ABU7KRI5_9ACTN</name>
<proteinExistence type="predicted"/>
<dbReference type="Proteomes" id="UP001348641">
    <property type="component" value="Unassembled WGS sequence"/>
</dbReference>
<sequence length="90" mass="10279">MKIWIHWTEASEAHIARHGVVPQEVEEAIESPYWTFPGREGSTVLLGCTRTGRYLAVIMVESTSEHRSMYIATARGMTPKERRAFKRKCG</sequence>
<gene>
    <name evidence="1" type="ORF">Q8A49_15495</name>
</gene>
<evidence type="ECO:0000313" key="2">
    <source>
        <dbReference type="Proteomes" id="UP001348641"/>
    </source>
</evidence>
<dbReference type="InterPro" id="IPR038573">
    <property type="entry name" value="BrnT_sf"/>
</dbReference>
<evidence type="ECO:0008006" key="3">
    <source>
        <dbReference type="Google" id="ProtNLM"/>
    </source>
</evidence>
<dbReference type="Gene3D" id="3.10.450.530">
    <property type="entry name" value="Ribonuclease toxin, BrnT, of type II toxin-antitoxin system"/>
    <property type="match status" value="1"/>
</dbReference>